<feature type="compositionally biased region" description="Polar residues" evidence="16">
    <location>
        <begin position="4050"/>
        <end position="4060"/>
    </location>
</feature>
<evidence type="ECO:0000256" key="3">
    <source>
        <dbReference type="ARBA" id="ARBA00022475"/>
    </source>
</evidence>
<proteinExistence type="predicted"/>
<keyword evidence="9" id="KW-0472">Membrane</keyword>
<keyword evidence="6" id="KW-0677">Repeat</keyword>
<feature type="repeat" description="ANK" evidence="15">
    <location>
        <begin position="351"/>
        <end position="383"/>
    </location>
</feature>
<organism evidence="19 20">
    <name type="scientific">Coilia grayii</name>
    <name type="common">Gray's grenadier anchovy</name>
    <dbReference type="NCBI Taxonomy" id="363190"/>
    <lineage>
        <taxon>Eukaryota</taxon>
        <taxon>Metazoa</taxon>
        <taxon>Chordata</taxon>
        <taxon>Craniata</taxon>
        <taxon>Vertebrata</taxon>
        <taxon>Euteleostomi</taxon>
        <taxon>Actinopterygii</taxon>
        <taxon>Neopterygii</taxon>
        <taxon>Teleostei</taxon>
        <taxon>Clupei</taxon>
        <taxon>Clupeiformes</taxon>
        <taxon>Clupeoidei</taxon>
        <taxon>Engraulidae</taxon>
        <taxon>Coilinae</taxon>
        <taxon>Coilia</taxon>
    </lineage>
</organism>
<accession>A0ABD1J874</accession>
<feature type="repeat" description="ANK" evidence="15">
    <location>
        <begin position="450"/>
        <end position="482"/>
    </location>
</feature>
<feature type="compositionally biased region" description="Basic and acidic residues" evidence="16">
    <location>
        <begin position="2447"/>
        <end position="2462"/>
    </location>
</feature>
<evidence type="ECO:0000313" key="20">
    <source>
        <dbReference type="Proteomes" id="UP001591681"/>
    </source>
</evidence>
<feature type="compositionally biased region" description="Basic and acidic residues" evidence="16">
    <location>
        <begin position="2706"/>
        <end position="2720"/>
    </location>
</feature>
<dbReference type="FunFam" id="1.25.40.20:FF:000003">
    <property type="entry name" value="Ankyrin, isoform B"/>
    <property type="match status" value="1"/>
</dbReference>
<feature type="repeat" description="ANK" evidence="15">
    <location>
        <begin position="483"/>
        <end position="515"/>
    </location>
</feature>
<dbReference type="InterPro" id="IPR000906">
    <property type="entry name" value="ZU5_dom"/>
</dbReference>
<feature type="repeat" description="ANK" evidence="15">
    <location>
        <begin position="58"/>
        <end position="90"/>
    </location>
</feature>
<feature type="compositionally biased region" description="Polar residues" evidence="16">
    <location>
        <begin position="3669"/>
        <end position="3678"/>
    </location>
</feature>
<dbReference type="GO" id="GO:0072659">
    <property type="term" value="P:protein localization to plasma membrane"/>
    <property type="evidence" value="ECO:0007669"/>
    <property type="project" value="UniProtKB-ARBA"/>
</dbReference>
<dbReference type="Gene3D" id="2.60.40.2660">
    <property type="match status" value="1"/>
</dbReference>
<feature type="compositionally biased region" description="Acidic residues" evidence="16">
    <location>
        <begin position="3143"/>
        <end position="3152"/>
    </location>
</feature>
<feature type="compositionally biased region" description="Basic and acidic residues" evidence="16">
    <location>
        <begin position="3166"/>
        <end position="3175"/>
    </location>
</feature>
<feature type="compositionally biased region" description="Basic and acidic residues" evidence="16">
    <location>
        <begin position="2420"/>
        <end position="2440"/>
    </location>
</feature>
<dbReference type="InterPro" id="IPR040745">
    <property type="entry name" value="Ankyrin_UPA"/>
</dbReference>
<feature type="compositionally biased region" description="Low complexity" evidence="16">
    <location>
        <begin position="2629"/>
        <end position="2643"/>
    </location>
</feature>
<feature type="region of interest" description="Disordered" evidence="16">
    <location>
        <begin position="3799"/>
        <end position="3900"/>
    </location>
</feature>
<dbReference type="SMART" id="SM00218">
    <property type="entry name" value="ZU5"/>
    <property type="match status" value="1"/>
</dbReference>
<evidence type="ECO:0000256" key="8">
    <source>
        <dbReference type="ARBA" id="ARBA00023043"/>
    </source>
</evidence>
<keyword evidence="8 15" id="KW-0040">ANK repeat</keyword>
<keyword evidence="10" id="KW-0206">Cytoskeleton</keyword>
<dbReference type="Pfam" id="PF13637">
    <property type="entry name" value="Ank_4"/>
    <property type="match status" value="1"/>
</dbReference>
<feature type="compositionally biased region" description="Basic and acidic residues" evidence="16">
    <location>
        <begin position="3566"/>
        <end position="3578"/>
    </location>
</feature>
<dbReference type="SMART" id="SM00248">
    <property type="entry name" value="ANK"/>
    <property type="match status" value="23"/>
</dbReference>
<feature type="repeat" description="ANK" evidence="15">
    <location>
        <begin position="219"/>
        <end position="251"/>
    </location>
</feature>
<feature type="repeat" description="ANK" evidence="15">
    <location>
        <begin position="681"/>
        <end position="713"/>
    </location>
</feature>
<dbReference type="GO" id="GO:0005764">
    <property type="term" value="C:lysosome"/>
    <property type="evidence" value="ECO:0007669"/>
    <property type="project" value="UniProtKB-SubCell"/>
</dbReference>
<dbReference type="InterPro" id="IPR051165">
    <property type="entry name" value="Multifunctional_ANK_Repeat"/>
</dbReference>
<feature type="region of interest" description="Disordered" evidence="16">
    <location>
        <begin position="2420"/>
        <end position="2797"/>
    </location>
</feature>
<feature type="region of interest" description="Disordered" evidence="16">
    <location>
        <begin position="1839"/>
        <end position="1862"/>
    </location>
</feature>
<feature type="repeat" description="ANK" evidence="15">
    <location>
        <begin position="615"/>
        <end position="647"/>
    </location>
</feature>
<feature type="repeat" description="ANK" evidence="15">
    <location>
        <begin position="318"/>
        <end position="350"/>
    </location>
</feature>
<evidence type="ECO:0000256" key="15">
    <source>
        <dbReference type="PROSITE-ProRule" id="PRU00023"/>
    </source>
</evidence>
<dbReference type="InterPro" id="IPR002110">
    <property type="entry name" value="Ankyrin_rpt"/>
</dbReference>
<feature type="compositionally biased region" description="Low complexity" evidence="16">
    <location>
        <begin position="3372"/>
        <end position="3393"/>
    </location>
</feature>
<feature type="compositionally biased region" description="Basic and acidic residues" evidence="16">
    <location>
        <begin position="4067"/>
        <end position="4101"/>
    </location>
</feature>
<feature type="domain" description="ZU5" evidence="18">
    <location>
        <begin position="975"/>
        <end position="1130"/>
    </location>
</feature>
<dbReference type="Pfam" id="PF00023">
    <property type="entry name" value="Ank"/>
    <property type="match status" value="5"/>
</dbReference>
<dbReference type="SUPFAM" id="SSF47986">
    <property type="entry name" value="DEATH domain"/>
    <property type="match status" value="1"/>
</dbReference>
<evidence type="ECO:0000256" key="14">
    <source>
        <dbReference type="ARBA" id="ARBA00034100"/>
    </source>
</evidence>
<feature type="compositionally biased region" description="Polar residues" evidence="16">
    <location>
        <begin position="1467"/>
        <end position="1481"/>
    </location>
</feature>
<dbReference type="PRINTS" id="PR01415">
    <property type="entry name" value="ANKYRIN"/>
</dbReference>
<evidence type="ECO:0000256" key="16">
    <source>
        <dbReference type="SAM" id="MobiDB-lite"/>
    </source>
</evidence>
<dbReference type="InterPro" id="IPR000488">
    <property type="entry name" value="Death_dom"/>
</dbReference>
<dbReference type="SMART" id="SM00005">
    <property type="entry name" value="DEATH"/>
    <property type="match status" value="1"/>
</dbReference>
<keyword evidence="3" id="KW-1003">Cell membrane</keyword>
<feature type="compositionally biased region" description="Basic and acidic residues" evidence="16">
    <location>
        <begin position="3629"/>
        <end position="3657"/>
    </location>
</feature>
<gene>
    <name evidence="19" type="ORF">ACEWY4_021165</name>
</gene>
<feature type="repeat" description="ANK" evidence="15">
    <location>
        <begin position="747"/>
        <end position="779"/>
    </location>
</feature>
<feature type="compositionally biased region" description="Basic and acidic residues" evidence="16">
    <location>
        <begin position="2093"/>
        <end position="2114"/>
    </location>
</feature>
<feature type="compositionally biased region" description="Basic and acidic residues" evidence="16">
    <location>
        <begin position="1919"/>
        <end position="1931"/>
    </location>
</feature>
<evidence type="ECO:0000256" key="10">
    <source>
        <dbReference type="ARBA" id="ARBA00023212"/>
    </source>
</evidence>
<feature type="compositionally biased region" description="Polar residues" evidence="16">
    <location>
        <begin position="2990"/>
        <end position="3012"/>
    </location>
</feature>
<feature type="repeat" description="ANK" evidence="15">
    <location>
        <begin position="384"/>
        <end position="416"/>
    </location>
</feature>
<feature type="compositionally biased region" description="Basic and acidic residues" evidence="16">
    <location>
        <begin position="3343"/>
        <end position="3370"/>
    </location>
</feature>
<feature type="region of interest" description="Disordered" evidence="16">
    <location>
        <begin position="3562"/>
        <end position="3589"/>
    </location>
</feature>
<dbReference type="Pfam" id="PF00791">
    <property type="entry name" value="ZU5"/>
    <property type="match status" value="1"/>
</dbReference>
<evidence type="ECO:0000256" key="2">
    <source>
        <dbReference type="ARBA" id="ARBA00004371"/>
    </source>
</evidence>
<feature type="repeat" description="ANK" evidence="15">
    <location>
        <begin position="285"/>
        <end position="317"/>
    </location>
</feature>
<dbReference type="EMBL" id="JBHFQA010000018">
    <property type="protein sequence ID" value="KAL2083392.1"/>
    <property type="molecule type" value="Genomic_DNA"/>
</dbReference>
<feature type="repeat" description="ANK" evidence="15">
    <location>
        <begin position="157"/>
        <end position="180"/>
    </location>
</feature>
<feature type="compositionally biased region" description="Basic and acidic residues" evidence="16">
    <location>
        <begin position="3061"/>
        <end position="3079"/>
    </location>
</feature>
<evidence type="ECO:0000256" key="4">
    <source>
        <dbReference type="ARBA" id="ARBA00022490"/>
    </source>
</evidence>
<protein>
    <recommendedName>
        <fullName evidence="21">Ankyrin-3-like</fullName>
    </recommendedName>
</protein>
<feature type="region of interest" description="Disordered" evidence="16">
    <location>
        <begin position="1961"/>
        <end position="1987"/>
    </location>
</feature>
<feature type="compositionally biased region" description="Polar residues" evidence="16">
    <location>
        <begin position="3207"/>
        <end position="3222"/>
    </location>
</feature>
<dbReference type="Gene3D" id="1.25.40.20">
    <property type="entry name" value="Ankyrin repeat-containing domain"/>
    <property type="match status" value="3"/>
</dbReference>
<feature type="compositionally biased region" description="Basic and acidic residues" evidence="16">
    <location>
        <begin position="2268"/>
        <end position="2291"/>
    </location>
</feature>
<feature type="compositionally biased region" description="Low complexity" evidence="16">
    <location>
        <begin position="3820"/>
        <end position="3847"/>
    </location>
</feature>
<comment type="caution">
    <text evidence="19">The sequence shown here is derived from an EMBL/GenBank/DDBJ whole genome shotgun (WGS) entry which is preliminary data.</text>
</comment>
<evidence type="ECO:0000256" key="6">
    <source>
        <dbReference type="ARBA" id="ARBA00022737"/>
    </source>
</evidence>
<dbReference type="FunFam" id="2.60.40.2660:FF:000001">
    <property type="entry name" value="Ankyrin-3 isoform 2"/>
    <property type="match status" value="1"/>
</dbReference>
<keyword evidence="7" id="KW-0770">Synapse</keyword>
<dbReference type="Pfam" id="PF17809">
    <property type="entry name" value="UPA_2"/>
    <property type="match status" value="1"/>
</dbReference>
<feature type="compositionally biased region" description="Basic and acidic residues" evidence="16">
    <location>
        <begin position="2589"/>
        <end position="2606"/>
    </location>
</feature>
<feature type="region of interest" description="Disordered" evidence="16">
    <location>
        <begin position="2855"/>
        <end position="2888"/>
    </location>
</feature>
<evidence type="ECO:0000256" key="9">
    <source>
        <dbReference type="ARBA" id="ARBA00023136"/>
    </source>
</evidence>
<dbReference type="PROSITE" id="PS51145">
    <property type="entry name" value="ZU5"/>
    <property type="match status" value="2"/>
</dbReference>
<feature type="compositionally biased region" description="Basic and acidic residues" evidence="16">
    <location>
        <begin position="2785"/>
        <end position="2797"/>
    </location>
</feature>
<evidence type="ECO:0000256" key="12">
    <source>
        <dbReference type="ARBA" id="ARBA00023257"/>
    </source>
</evidence>
<keyword evidence="5" id="KW-0597">Phosphoprotein</keyword>
<dbReference type="Proteomes" id="UP001591681">
    <property type="component" value="Unassembled WGS sequence"/>
</dbReference>
<evidence type="ECO:0000256" key="5">
    <source>
        <dbReference type="ARBA" id="ARBA00022553"/>
    </source>
</evidence>
<reference evidence="19 20" key="1">
    <citation type="submission" date="2024-09" db="EMBL/GenBank/DDBJ databases">
        <title>A chromosome-level genome assembly of Gray's grenadier anchovy, Coilia grayii.</title>
        <authorList>
            <person name="Fu Z."/>
        </authorList>
    </citation>
    <scope>NUCLEOTIDE SEQUENCE [LARGE SCALE GENOMIC DNA]</scope>
    <source>
        <strain evidence="19">G4</strain>
        <tissue evidence="19">Muscle</tissue>
    </source>
</reference>
<feature type="repeat" description="ANK" evidence="15">
    <location>
        <begin position="252"/>
        <end position="284"/>
    </location>
</feature>
<dbReference type="FunFam" id="1.10.533.10:FF:000002">
    <property type="entry name" value="Ankyrin-3 isoform 2"/>
    <property type="match status" value="1"/>
</dbReference>
<keyword evidence="11" id="KW-0458">Lysosome</keyword>
<dbReference type="PROSITE" id="PS50017">
    <property type="entry name" value="DEATH_DOMAIN"/>
    <property type="match status" value="1"/>
</dbReference>
<evidence type="ECO:0000313" key="19">
    <source>
        <dbReference type="EMBL" id="KAL2083392.1"/>
    </source>
</evidence>
<feature type="repeat" description="ANK" evidence="15">
    <location>
        <begin position="648"/>
        <end position="680"/>
    </location>
</feature>
<feature type="compositionally biased region" description="Basic and acidic residues" evidence="16">
    <location>
        <begin position="2759"/>
        <end position="2775"/>
    </location>
</feature>
<evidence type="ECO:0000256" key="1">
    <source>
        <dbReference type="ARBA" id="ARBA00004245"/>
    </source>
</evidence>
<evidence type="ECO:0000259" key="17">
    <source>
        <dbReference type="PROSITE" id="PS50017"/>
    </source>
</evidence>
<feature type="region of interest" description="Disordered" evidence="16">
    <location>
        <begin position="2965"/>
        <end position="3402"/>
    </location>
</feature>
<feature type="repeat" description="ANK" evidence="15">
    <location>
        <begin position="582"/>
        <end position="614"/>
    </location>
</feature>
<feature type="repeat" description="ANK" evidence="15">
    <location>
        <begin position="417"/>
        <end position="449"/>
    </location>
</feature>
<dbReference type="Pfam" id="PF12796">
    <property type="entry name" value="Ank_2"/>
    <property type="match status" value="6"/>
</dbReference>
<dbReference type="Gene3D" id="2.60.220.30">
    <property type="match status" value="2"/>
</dbReference>
<feature type="compositionally biased region" description="Basic and acidic residues" evidence="16">
    <location>
        <begin position="2502"/>
        <end position="2566"/>
    </location>
</feature>
<feature type="domain" description="Death" evidence="17">
    <location>
        <begin position="3903"/>
        <end position="3987"/>
    </location>
</feature>
<feature type="repeat" description="ANK" evidence="15">
    <location>
        <begin position="549"/>
        <end position="581"/>
    </location>
</feature>
<dbReference type="PANTHER" id="PTHR24123">
    <property type="entry name" value="ANKYRIN REPEAT-CONTAINING"/>
    <property type="match status" value="1"/>
</dbReference>
<feature type="repeat" description="ANK" evidence="15">
    <location>
        <begin position="516"/>
        <end position="548"/>
    </location>
</feature>
<dbReference type="InterPro" id="IPR011029">
    <property type="entry name" value="DEATH-like_dom_sf"/>
</dbReference>
<dbReference type="PANTHER" id="PTHR24123:SF74">
    <property type="entry name" value="ANKYRIN 3"/>
    <property type="match status" value="1"/>
</dbReference>
<keyword evidence="20" id="KW-1185">Reference proteome</keyword>
<dbReference type="GO" id="GO:0005856">
    <property type="term" value="C:cytoskeleton"/>
    <property type="evidence" value="ECO:0007669"/>
    <property type="project" value="UniProtKB-SubCell"/>
</dbReference>
<feature type="compositionally biased region" description="Basic and acidic residues" evidence="16">
    <location>
        <begin position="4036"/>
        <end position="4048"/>
    </location>
</feature>
<feature type="compositionally biased region" description="Low complexity" evidence="16">
    <location>
        <begin position="1508"/>
        <end position="1523"/>
    </location>
</feature>
<feature type="repeat" description="ANK" evidence="15">
    <location>
        <begin position="124"/>
        <end position="156"/>
    </location>
</feature>
<feature type="repeat" description="ANK" evidence="15">
    <location>
        <begin position="91"/>
        <end position="123"/>
    </location>
</feature>
<keyword evidence="12" id="KW-0628">Postsynaptic cell membrane</keyword>
<evidence type="ECO:0000259" key="18">
    <source>
        <dbReference type="PROSITE" id="PS51145"/>
    </source>
</evidence>
<feature type="region of interest" description="Disordered" evidence="16">
    <location>
        <begin position="3627"/>
        <end position="3703"/>
    </location>
</feature>
<feature type="region of interest" description="Disordered" evidence="16">
    <location>
        <begin position="2086"/>
        <end position="2125"/>
    </location>
</feature>
<dbReference type="FunFam" id="1.25.40.20:FF:000002">
    <property type="entry name" value="Ankyrin-2 isoform 2"/>
    <property type="match status" value="1"/>
</dbReference>
<feature type="region of interest" description="Disordered" evidence="16">
    <location>
        <begin position="2337"/>
        <end position="2379"/>
    </location>
</feature>
<evidence type="ECO:0000256" key="11">
    <source>
        <dbReference type="ARBA" id="ARBA00023228"/>
    </source>
</evidence>
<dbReference type="GO" id="GO:0045211">
    <property type="term" value="C:postsynaptic membrane"/>
    <property type="evidence" value="ECO:0007669"/>
    <property type="project" value="UniProtKB-SubCell"/>
</dbReference>
<feature type="compositionally biased region" description="Acidic residues" evidence="16">
    <location>
        <begin position="3229"/>
        <end position="3247"/>
    </location>
</feature>
<feature type="compositionally biased region" description="Polar residues" evidence="16">
    <location>
        <begin position="1850"/>
        <end position="1859"/>
    </location>
</feature>
<dbReference type="InterPro" id="IPR036770">
    <property type="entry name" value="Ankyrin_rpt-contain_sf"/>
</dbReference>
<feature type="region of interest" description="Disordered" evidence="16">
    <location>
        <begin position="3996"/>
        <end position="4101"/>
    </location>
</feature>
<dbReference type="FunFam" id="1.25.40.20:FF:000001">
    <property type="entry name" value="Ankyrin-2 isoform 2"/>
    <property type="match status" value="1"/>
</dbReference>
<feature type="region of interest" description="Disordered" evidence="16">
    <location>
        <begin position="1911"/>
        <end position="1931"/>
    </location>
</feature>
<dbReference type="FunFam" id="2.60.220.30:FF:000001">
    <property type="entry name" value="Ankyrin-3 isoform 2"/>
    <property type="match status" value="1"/>
</dbReference>
<evidence type="ECO:0000256" key="7">
    <source>
        <dbReference type="ARBA" id="ARBA00023018"/>
    </source>
</evidence>
<dbReference type="PROSITE" id="PS50297">
    <property type="entry name" value="ANK_REP_REGION"/>
    <property type="match status" value="21"/>
</dbReference>
<feature type="region of interest" description="Disordered" evidence="16">
    <location>
        <begin position="2257"/>
        <end position="2291"/>
    </location>
</feature>
<dbReference type="SUPFAM" id="SSF48403">
    <property type="entry name" value="Ankyrin repeat"/>
    <property type="match status" value="2"/>
</dbReference>
<name>A0ABD1J874_9TELE</name>
<dbReference type="PROSITE" id="PS50088">
    <property type="entry name" value="ANK_REPEAT"/>
    <property type="match status" value="21"/>
</dbReference>
<feature type="compositionally biased region" description="Polar residues" evidence="16">
    <location>
        <begin position="4021"/>
        <end position="4034"/>
    </location>
</feature>
<feature type="domain" description="ZU5" evidence="18">
    <location>
        <begin position="1132"/>
        <end position="1279"/>
    </location>
</feature>
<dbReference type="Pfam" id="PF00531">
    <property type="entry name" value="Death"/>
    <property type="match status" value="1"/>
</dbReference>
<feature type="compositionally biased region" description="Basic and acidic residues" evidence="16">
    <location>
        <begin position="2656"/>
        <end position="2667"/>
    </location>
</feature>
<dbReference type="FunFam" id="2.60.220.30:FF:000002">
    <property type="entry name" value="Ankyrin-3 isoform 2"/>
    <property type="match status" value="1"/>
</dbReference>
<feature type="compositionally biased region" description="Polar residues" evidence="16">
    <location>
        <begin position="2485"/>
        <end position="2496"/>
    </location>
</feature>
<feature type="repeat" description="ANK" evidence="15">
    <location>
        <begin position="714"/>
        <end position="746"/>
    </location>
</feature>
<dbReference type="GO" id="GO:0030315">
    <property type="term" value="C:T-tubule"/>
    <property type="evidence" value="ECO:0007669"/>
    <property type="project" value="UniProtKB-SubCell"/>
</dbReference>
<evidence type="ECO:0000256" key="13">
    <source>
        <dbReference type="ARBA" id="ARBA00024012"/>
    </source>
</evidence>
<comment type="subcellular location">
    <subcellularLocation>
        <location evidence="13">Cell membrane</location>
        <location evidence="13">Sarcolemma</location>
        <location evidence="13">T-tubule</location>
    </subcellularLocation>
    <subcellularLocation>
        <location evidence="1">Cytoplasm</location>
        <location evidence="1">Cytoskeleton</location>
    </subcellularLocation>
    <subcellularLocation>
        <location evidence="2">Lysosome</location>
    </subcellularLocation>
    <subcellularLocation>
        <location evidence="14">Postsynaptic cell membrane</location>
    </subcellularLocation>
</comment>
<evidence type="ECO:0008006" key="21">
    <source>
        <dbReference type="Google" id="ProtNLM"/>
    </source>
</evidence>
<keyword evidence="4" id="KW-0963">Cytoplasm</keyword>
<dbReference type="Gene3D" id="1.10.533.10">
    <property type="entry name" value="Death Domain, Fas"/>
    <property type="match status" value="1"/>
</dbReference>
<feature type="region of interest" description="Disordered" evidence="16">
    <location>
        <begin position="1497"/>
        <end position="1523"/>
    </location>
</feature>
<feature type="region of interest" description="Disordered" evidence="16">
    <location>
        <begin position="1456"/>
        <end position="1483"/>
    </location>
</feature>
<sequence>MLMCCPQHSCALEQGKGRSELLESDSNASYLRAARAGNLEKVLDYLKTGVEINICNQNGLNALHLASKEGHVEVVAELLKLGATVDAATKKGNTALHIASLAGQAEVVRELVTNGANVNAQSQNGFTPLYMAAQENHLEVVRFLLQNGSSQSIATEDGFTPLAVALQQGHDQVVSLLLENDTKGKVRLPALHIAARKDDTKSAALLLQNDHNADVESKSGFTPLHIASHYGNINVATLLLNRGAAVDFMARNDITPLHVAAKRGNSNMVKLLLDRGAKIDAKTKDGLTPLHCGARSGHEQVVEMLLDRGAPILSKTKNGLSPLHMATQGDHLNCVQLLLQHDVPVDDVTNDYLTALHVAAHCGHYKVAKVIVDKKANPNAKALNGFTPLHIACKKNRVKVMELLLKHGASIQAVTESGLTPIHVAAFMGHENIVKQLIHHGASPNTTNVRGETALHMAARAGQSDVVRYLIQSGAKVDIKAKDDQTALHISSRLGKVDIVQQLLQRGASASAATTSGYTPLHLAAREGHRDVATLLLEEGASLSATTKKGFSPLHVAAKHGQLEVANLLLQRGATADAEGKTGLTPLHVAAHYDNQRVALLLLDQGASPHAAAKNGYTPLHIAAKKGQLDIGTTLLEYGADTNACTKQGISPLHLAAQEGSVDLLSLLLSKSANINMGNKSGLTPLHLAAQEDQVGVAEVMLNHGAEIDVRTKMDYTPLHVACHYGNQKMVNFLLENRAKVNAKTKNGYTPLHQAAQQGHTHIINLLLQYGASANQLTVNGNTPLSIARRLGYVSVVDTLRGVTDDNLSHKAASEKHKINVPETMNEFLDMSDDEGEDAMTGDTDKYLRPQDLRELGDDSLPQEGYMGFSIGARSASLRSFSSDRSNTLNRSSFARDSMMIEEILAPTKDPLQNVFKDISYMIDPPNKQHLAVSRESECMRRYSWTPDTMDNANTVSSPVHSGYNSPLPQYDSRFLVSFMVDARGGSMRGSRHDGMRIIIPPRKCQAPTRITCRLAKRHRLAYPPPMVEGEGLVSRLVEMGPAGAQFLGPVIVEIPHFGSMRGKERELIVLRSDNGDTWKEHQYDCRPEELLVLLNGMNEELDSPAELESKRICRIVTRDFPQYFAVVSRIKQESDYMGPEGGVLSSETVPMVKAAFPPGALTKRIRVGLQAQPIPEDLAYIVVGNRASFSPIVTVEPRRRKFHKPITMTIPVPPRVREAAASGRKGDLAPGLRLLCSITGGTAPAQWEDITGTTPLSFVTDCVSFTTNVSARFWLADCQPVPDAVGLATHLYRELICVPYLAKFVVFAKTHDAIESRLRCFCMTDDKVDKTLEQQENFEEVARSKDIEVLEGKPIFVYCYGNLSPLTKSGQQLIFNFFAFKENRLPFNVKVRDLGQEPCGRLSFMSEAKTSKSLPQNAICNLNIALPTHRKNENKERRHAFASLALRKRYSYLSPPASKTADRENTPQQKASTMPQQQQAPGYAYKPVFSTRSYQSWSSNTPVHAPSQAKSGFGSLSSSSSNTPCVSPLKSVWSINSASPIKSVIGGSPAASVRSSSDIGSPARSYRTISSPIKTVVQQAQYPVQSSPTLVSSPVKSAPDPVSVKGLAALQARTSPVPPSGSILERSSIAMTPPASPKSSLSMYSSTLPYKKVVTSTASVTSSPIKTVPGLSSVRTSTDPSAVSRGLFSSLSSPLKSNAATSTAALINGTVSPSKYRSASPTSLLSSTLQERIQATTNAATTSVNAALDEVEKTFNSCSASGYGTLKSMSSTPSSSYQSFRSSASNSFYANIRPPPPTTASATSSTVTVPVYSVINVLPEQHQFKKLPDVSKSAAALLSPRKTVPPEPSKQSQSSFARTLSPVKTPMFMSPSVLKSTASTPPLSSSQEILKDVADMKEDLIRMSAILQTDTNSSTKSLHADSPKEKMEDEEPYRIVEKVKQDLVKVSEILTKDVLRDGKVPRKPSIENEDEIDDSQNNNWRSPPRYETVAHQTKSKTIPDRDFNLAKVVDYLSHDIGASPLSKIAEAKQRNEEMRREGEEKQKRVLKPAIAIQEHKLRMPPSNMRPSASEKELCKLAEALFGNDGALDSPDDISHDQDKSPLSDSGFETRSERTPSAPQSAEGMGPKVLFQDVPIPPVITETRTEVVHVIRSYEHPDDIHESTMEETRVSRPPAQCIDMEPRSPGGSIKDRVKAYQAKTNLDEDSMMGKGMRVKEETHITTTTRMVYHKPPTKENTSERLEETMSVRDIMKAFQSGRDPSRELSGLFEHKAGGEGHRGESSARPCDRDMSGMPKVERIIEVHIEKGNKSEPTGVIIRETKKHPEKEMYIYQGNSGVKEYPTRGQEEEEQEEPLPCYLDSSRVNTPVSQEDDSRPSSAQLMADDSYKTLKLLSQHSVEYQDDESSEVRGESYKFAEKMLHSEKFDSSHSDSDESVIDRSRMQGPDRNVYEEGSRRGCMRDYMLKPSKNSSDRSNPDGQYDKLTLLQYSSEPGSPKQSVWMRVTEDRQSKSKSREKVYEDRVDKTVKEAEEKLSEVSQFFRDKTEKLNDELSSPEKKSRRPDSRETRSGPSSTRSSPERSVYRNGGSGEEWSRDRFRDRYGSNDRKCASLPSSPERRALFQYGNEKQKQTDVSSTSSLSDTSKSFQPSTSKVSSVRMKFEAEAQKQDKGPQWGSQNSPSPIRRLSESKSQAYQVFAGSSSPKSAESSSREQNPKKDHDQEGSPKNGQSYYVRGAQAYSQNQSGDRNKAPHKGSSPKHNTSMKEQESEEKKTYKTWEGHGNGHHRAHNESEGEIATKEETTKKIIYTELVIREDSSSSDQCNRAVKKNSESQIPVRVSSSFINHHQSSTLTLDNSVKAHDRGSSQIPTLARNRLNCSSDDNKSSSDLSSIGSDSIATVICNGVESDQVEYMEKVSPVATAESFKDIKPLPVYVSIQVGKQYEKETATGQLSTYKKIVSHESRTVHETRGAFYTVKQKQPPSPQGSPEDDTLEQVTFLDSSGKSPVTPETPTSEEVSYDLTCRTPESVIGPMANMPSPIPEESEEEDQGKTFIFNEPKAAMSSEKQKGNQEPPKRPKDKRVAYIELPQSPSAEGELSEPEKKGSCPSSEAETEMMEVNLQEEHDRHLLAEPVIRVQPPSPLPPGADESDSSDDESVFQPIPLKKYSFKMAEESPEPKQTRQKKDRNGTHQKESALNGVEKGDDIELEANGNDQSITDCSIATTAEFSHDTDATEIDSLDGYDMQDEDDGLSDPKTSSLSNDGKPGDRSFSQSKLEVIEEESSPNEEGAGGKAKTKSNSKENTEEGDECFTLEGRHPDRQGLESWTDDLNTTFKTVATKGLEFDPWSTKEGEDFDSKGKDEDPKPFGLSVEDKSQATTPDTTPARTPTDESTPTSEPNPFPFHEGKMFEMTRSGAIDMSKRDFVEERLQFFQIGEHTSDAGKPGDMGKVGRNTGLVASQAKTGERAVEGKVEATTASTPSMASPSQPSSGCLDSSPCDLAEIASSCTVTASKVDPKLRTPIKMGITASITIKKDTGSAELADVKTEISESLMAEYISLNSNIVDSKFGSKHSETKPGDRSDLPTENCNNNNNLESSSVQANYIQRGSVVFNLQTSSQPTLQKASRIEAQISKDTIEREEEKSCTQNEQRKADIPKESEVRQPKSRLPVKASGFTFQSSTSGKQKPRQVVRPEARKGATPAPVPLEPKSRIPVKDVKANSTLVSPVTAQVAPRLIRPKAEKAVMQVVSASKPLPKISLPGVSGTVSEAVAVASRQSDLSEVCRRSIEFFESVSGETLRLAKRLSDEERQRCGQGEQSQSEEDSSRSSTSTSRSSSLSDPSQPSQPSNSAGSARGAVPSRAKVTRGSGGERKRSRRTGGGKEGRQVAGTRGAPPVAEIKPSPQSPCERTDLRMAIVADHLGLSWTEVARELNFSVDEINHIRVENPNSLTAQSFMLLKKWVSREGKNATTDTLTAVLTKVNRMDIVTLLEGPIFDYGWHSETTSVNVEPPTPGRSLSSDLIDRQENSQENSSDSVTSSSRGEPARPRQNGERADSPPQNSKSQRNGKGSGAQGREEGTLVSEHKVQGDVSKTRRKEERRTGEKKAYS</sequence>